<dbReference type="GO" id="GO:0033185">
    <property type="term" value="C:dolichol-phosphate-mannose synthase complex"/>
    <property type="evidence" value="ECO:0007669"/>
    <property type="project" value="TreeGrafter"/>
</dbReference>
<comment type="function">
    <text evidence="7">Stabilizer subunit of the dolichol-phosphate mannose (DPM) synthase complex; tethers catalytic subunit to the ER.</text>
</comment>
<dbReference type="STRING" id="2004952.A0A2C5YIJ1"/>
<comment type="subcellular location">
    <subcellularLocation>
        <location evidence="1 7">Endoplasmic reticulum membrane</location>
        <topology evidence="1 7">Multi-pass membrane protein</topology>
    </subcellularLocation>
</comment>
<evidence type="ECO:0000256" key="3">
    <source>
        <dbReference type="ARBA" id="ARBA00022692"/>
    </source>
</evidence>
<proteinExistence type="inferred from homology"/>
<comment type="similarity">
    <text evidence="2 7">Belongs to the DPM3 family.</text>
</comment>
<comment type="pathway">
    <text evidence="7">Protein modification; protein glycosylation.</text>
</comment>
<dbReference type="GO" id="GO:0006506">
    <property type="term" value="P:GPI anchor biosynthetic process"/>
    <property type="evidence" value="ECO:0007669"/>
    <property type="project" value="TreeGrafter"/>
</dbReference>
<evidence type="ECO:0000256" key="6">
    <source>
        <dbReference type="ARBA" id="ARBA00023136"/>
    </source>
</evidence>
<evidence type="ECO:0000256" key="1">
    <source>
        <dbReference type="ARBA" id="ARBA00004477"/>
    </source>
</evidence>
<evidence type="ECO:0000313" key="8">
    <source>
        <dbReference type="EMBL" id="PHH67526.1"/>
    </source>
</evidence>
<protein>
    <recommendedName>
        <fullName evidence="7">Dolichol-phosphate mannosyltransferase subunit 3</fullName>
    </recommendedName>
</protein>
<feature type="transmembrane region" description="Helical" evidence="7">
    <location>
        <begin position="75"/>
        <end position="96"/>
    </location>
</feature>
<accession>A0A2C5YIJ1</accession>
<keyword evidence="9" id="KW-1185">Reference proteome</keyword>
<dbReference type="AlphaFoldDB" id="A0A2C5YIJ1"/>
<comment type="subunit">
    <text evidence="7">Component of the dolichol-phosphate mannose (DPM) synthase complex.</text>
</comment>
<dbReference type="Pfam" id="PF08285">
    <property type="entry name" value="DPM3"/>
    <property type="match status" value="1"/>
</dbReference>
<organism evidence="8 9">
    <name type="scientific">Ophiocordyceps camponoti-rufipedis</name>
    <dbReference type="NCBI Taxonomy" id="2004952"/>
    <lineage>
        <taxon>Eukaryota</taxon>
        <taxon>Fungi</taxon>
        <taxon>Dikarya</taxon>
        <taxon>Ascomycota</taxon>
        <taxon>Pezizomycotina</taxon>
        <taxon>Sordariomycetes</taxon>
        <taxon>Hypocreomycetidae</taxon>
        <taxon>Hypocreales</taxon>
        <taxon>Ophiocordycipitaceae</taxon>
        <taxon>Ophiocordyceps</taxon>
    </lineage>
</organism>
<evidence type="ECO:0000256" key="4">
    <source>
        <dbReference type="ARBA" id="ARBA00022824"/>
    </source>
</evidence>
<keyword evidence="4 7" id="KW-0256">Endoplasmic reticulum</keyword>
<dbReference type="EMBL" id="NJES01001263">
    <property type="protein sequence ID" value="PHH67526.1"/>
    <property type="molecule type" value="Genomic_DNA"/>
</dbReference>
<keyword evidence="6 7" id="KW-0472">Membrane</keyword>
<dbReference type="UniPathway" id="UPA00378"/>
<dbReference type="GO" id="GO:0005789">
    <property type="term" value="C:endoplasmic reticulum membrane"/>
    <property type="evidence" value="ECO:0007669"/>
    <property type="project" value="UniProtKB-SubCell"/>
</dbReference>
<comment type="caution">
    <text evidence="8">The sequence shown here is derived from an EMBL/GenBank/DDBJ whole genome shotgun (WGS) entry which is preliminary data.</text>
</comment>
<reference evidence="8 9" key="1">
    <citation type="submission" date="2017-06" db="EMBL/GenBank/DDBJ databases">
        <title>Ant-infecting Ophiocordyceps genomes reveal a high diversity of potential behavioral manipulation genes and a possible major role for enterotoxins.</title>
        <authorList>
            <person name="De Bekker C."/>
            <person name="Evans H.C."/>
            <person name="Brachmann A."/>
            <person name="Hughes D.P."/>
        </authorList>
    </citation>
    <scope>NUCLEOTIDE SEQUENCE [LARGE SCALE GENOMIC DNA]</scope>
    <source>
        <strain evidence="8 9">Map16</strain>
    </source>
</reference>
<comment type="caution">
    <text evidence="7">Lacks conserved residue(s) required for the propagation of feature annotation.</text>
</comment>
<evidence type="ECO:0000256" key="2">
    <source>
        <dbReference type="ARBA" id="ARBA00010430"/>
    </source>
</evidence>
<dbReference type="InterPro" id="IPR013174">
    <property type="entry name" value="DPM3"/>
</dbReference>
<evidence type="ECO:0000256" key="5">
    <source>
        <dbReference type="ARBA" id="ARBA00022989"/>
    </source>
</evidence>
<dbReference type="OrthoDB" id="2014333at2759"/>
<keyword evidence="5 7" id="KW-1133">Transmembrane helix</keyword>
<dbReference type="PANTHER" id="PTHR16433:SF0">
    <property type="entry name" value="DOLICHOL-PHOSPHATE MANNOSYLTRANSFERASE SUBUNIT 3"/>
    <property type="match status" value="1"/>
</dbReference>
<evidence type="ECO:0000313" key="9">
    <source>
        <dbReference type="Proteomes" id="UP000226431"/>
    </source>
</evidence>
<name>A0A2C5YIJ1_9HYPO</name>
<evidence type="ECO:0000256" key="7">
    <source>
        <dbReference type="RuleBase" id="RU365085"/>
    </source>
</evidence>
<gene>
    <name evidence="8" type="ORF">CDD80_768</name>
</gene>
<dbReference type="Proteomes" id="UP000226431">
    <property type="component" value="Unassembled WGS sequence"/>
</dbReference>
<keyword evidence="3 7" id="KW-0812">Transmembrane</keyword>
<sequence length="125" mass="14175">MYLILVTYPITHQPRTVGSHTEDPLHPSESRLYLALYLELIPLPPPIHEKIVPVVRNPPYSVTRYPAKPFYQLPFWALVSFGALLLFRLGLGLVTFNDVPDAHKELMLEIDLAKSDLKSLGVDLD</sequence>
<dbReference type="PANTHER" id="PTHR16433">
    <property type="entry name" value="DOLICHOL-PHOSPHATE MANNOSYLTRANSFERASE SUBUNIT 3"/>
    <property type="match status" value="1"/>
</dbReference>